<evidence type="ECO:0000313" key="4">
    <source>
        <dbReference type="EMBL" id="OBU03735.1"/>
    </source>
</evidence>
<dbReference type="GO" id="GO:0006351">
    <property type="term" value="P:DNA-templated transcription"/>
    <property type="evidence" value="ECO:0007669"/>
    <property type="project" value="TreeGrafter"/>
</dbReference>
<dbReference type="GO" id="GO:0005829">
    <property type="term" value="C:cytosol"/>
    <property type="evidence" value="ECO:0007669"/>
    <property type="project" value="TreeGrafter"/>
</dbReference>
<dbReference type="Pfam" id="PF01722">
    <property type="entry name" value="BolA"/>
    <property type="match status" value="1"/>
</dbReference>
<reference evidence="4 5" key="1">
    <citation type="submission" date="2016-06" db="EMBL/GenBank/DDBJ databases">
        <authorList>
            <person name="Kjaerup R.B."/>
            <person name="Dalgaard T.S."/>
            <person name="Juul-Madsen H.R."/>
        </authorList>
    </citation>
    <scope>NUCLEOTIDE SEQUENCE [LARGE SCALE GENOMIC DNA]</scope>
    <source>
        <strain evidence="4 5">GCSL-Mp3</strain>
    </source>
</reference>
<comment type="caution">
    <text evidence="4">The sequence shown here is derived from an EMBL/GenBank/DDBJ whole genome shotgun (WGS) entry which is preliminary data.</text>
</comment>
<evidence type="ECO:0000256" key="2">
    <source>
        <dbReference type="ARBA" id="ARBA00074073"/>
    </source>
</evidence>
<accession>A0A1B8H3V4</accession>
<sequence>MSASFPAVMQQRITEKLNLALTPHHIDVMNESGQHNVPAGSETHFKVVVVSDIFDGMRLVGRHRHIYTLLADELSGGVHALALHTYTPDEWNRAQGSVEASPRCHGGGQ</sequence>
<dbReference type="PIRSF" id="PIRSF003113">
    <property type="entry name" value="BolA"/>
    <property type="match status" value="1"/>
</dbReference>
<comment type="similarity">
    <text evidence="1 3">Belongs to the BolA/IbaG family.</text>
</comment>
<dbReference type="STRING" id="368603.AYY16_15805"/>
<dbReference type="FunFam" id="3.30.300.90:FF:000001">
    <property type="entry name" value="Transcriptional regulator BolA"/>
    <property type="match status" value="1"/>
</dbReference>
<proteinExistence type="inferred from homology"/>
<dbReference type="RefSeq" id="WP_067425188.1">
    <property type="nucleotide sequence ID" value="NZ_CBCPID010000013.1"/>
</dbReference>
<protein>
    <recommendedName>
        <fullName evidence="2">DNA-binding transcriptional regulator BolA</fullName>
    </recommendedName>
</protein>
<dbReference type="InterPro" id="IPR036065">
    <property type="entry name" value="BolA-like_sf"/>
</dbReference>
<dbReference type="AlphaFoldDB" id="A0A1B8H3V4"/>
<dbReference type="Gene3D" id="3.30.300.90">
    <property type="entry name" value="BolA-like"/>
    <property type="match status" value="1"/>
</dbReference>
<gene>
    <name evidence="4" type="ORF">AYY17_09150</name>
</gene>
<organism evidence="4 5">
    <name type="scientific">Morganella psychrotolerans</name>
    <dbReference type="NCBI Taxonomy" id="368603"/>
    <lineage>
        <taxon>Bacteria</taxon>
        <taxon>Pseudomonadati</taxon>
        <taxon>Pseudomonadota</taxon>
        <taxon>Gammaproteobacteria</taxon>
        <taxon>Enterobacterales</taxon>
        <taxon>Morganellaceae</taxon>
        <taxon>Morganella</taxon>
    </lineage>
</organism>
<dbReference type="InterPro" id="IPR050961">
    <property type="entry name" value="BolA/IbaG_stress_morph_reg"/>
</dbReference>
<evidence type="ECO:0000256" key="1">
    <source>
        <dbReference type="ARBA" id="ARBA00005578"/>
    </source>
</evidence>
<dbReference type="PANTHER" id="PTHR46229:SF2">
    <property type="entry name" value="BOLA-LIKE PROTEIN 1"/>
    <property type="match status" value="1"/>
</dbReference>
<dbReference type="Proteomes" id="UP000092247">
    <property type="component" value="Unassembled WGS sequence"/>
</dbReference>
<name>A0A1B8H3V4_9GAMM</name>
<dbReference type="GO" id="GO:1990229">
    <property type="term" value="C:iron-sulfur cluster assembly complex"/>
    <property type="evidence" value="ECO:0007669"/>
    <property type="project" value="UniProtKB-ARBA"/>
</dbReference>
<dbReference type="NCBIfam" id="NF008638">
    <property type="entry name" value="PRK11628.1"/>
    <property type="match status" value="1"/>
</dbReference>
<evidence type="ECO:0000313" key="5">
    <source>
        <dbReference type="Proteomes" id="UP000092247"/>
    </source>
</evidence>
<dbReference type="PANTHER" id="PTHR46229">
    <property type="entry name" value="BOLA TRANSCRIPTION REGULATOR"/>
    <property type="match status" value="1"/>
</dbReference>
<dbReference type="InterPro" id="IPR002634">
    <property type="entry name" value="BolA"/>
</dbReference>
<dbReference type="SUPFAM" id="SSF82657">
    <property type="entry name" value="BolA-like"/>
    <property type="match status" value="1"/>
</dbReference>
<evidence type="ECO:0000256" key="3">
    <source>
        <dbReference type="RuleBase" id="RU003860"/>
    </source>
</evidence>
<dbReference type="EMBL" id="LZEX01000042">
    <property type="protein sequence ID" value="OBU03735.1"/>
    <property type="molecule type" value="Genomic_DNA"/>
</dbReference>